<dbReference type="EMBL" id="JALJOT010000002">
    <property type="protein sequence ID" value="KAK9917351.1"/>
    <property type="molecule type" value="Genomic_DNA"/>
</dbReference>
<gene>
    <name evidence="3" type="ORF">WJX75_003430</name>
</gene>
<comment type="caution">
    <text evidence="3">The sequence shown here is derived from an EMBL/GenBank/DDBJ whole genome shotgun (WGS) entry which is preliminary data.</text>
</comment>
<proteinExistence type="predicted"/>
<evidence type="ECO:0000313" key="3">
    <source>
        <dbReference type="EMBL" id="KAK9917351.1"/>
    </source>
</evidence>
<feature type="region of interest" description="Disordered" evidence="1">
    <location>
        <begin position="535"/>
        <end position="555"/>
    </location>
</feature>
<feature type="compositionally biased region" description="Basic and acidic residues" evidence="1">
    <location>
        <begin position="309"/>
        <end position="320"/>
    </location>
</feature>
<feature type="compositionally biased region" description="Low complexity" evidence="1">
    <location>
        <begin position="109"/>
        <end position="118"/>
    </location>
</feature>
<feature type="region of interest" description="Disordered" evidence="1">
    <location>
        <begin position="451"/>
        <end position="472"/>
    </location>
</feature>
<reference evidence="3 4" key="1">
    <citation type="journal article" date="2024" name="Nat. Commun.">
        <title>Phylogenomics reveals the evolutionary origins of lichenization in chlorophyte algae.</title>
        <authorList>
            <person name="Puginier C."/>
            <person name="Libourel C."/>
            <person name="Otte J."/>
            <person name="Skaloud P."/>
            <person name="Haon M."/>
            <person name="Grisel S."/>
            <person name="Petersen M."/>
            <person name="Berrin J.G."/>
            <person name="Delaux P.M."/>
            <person name="Dal Grande F."/>
            <person name="Keller J."/>
        </authorList>
    </citation>
    <scope>NUCLEOTIDE SEQUENCE [LARGE SCALE GENOMIC DNA]</scope>
    <source>
        <strain evidence="3 4">SAG 216-7</strain>
    </source>
</reference>
<evidence type="ECO:0000256" key="1">
    <source>
        <dbReference type="SAM" id="MobiDB-lite"/>
    </source>
</evidence>
<keyword evidence="2" id="KW-0812">Transmembrane</keyword>
<feature type="compositionally biased region" description="Acidic residues" evidence="1">
    <location>
        <begin position="604"/>
        <end position="614"/>
    </location>
</feature>
<evidence type="ECO:0000256" key="2">
    <source>
        <dbReference type="SAM" id="Phobius"/>
    </source>
</evidence>
<name>A0ABR2Z063_9CHLO</name>
<keyword evidence="4" id="KW-1185">Reference proteome</keyword>
<feature type="region of interest" description="Disordered" evidence="1">
    <location>
        <begin position="1"/>
        <end position="164"/>
    </location>
</feature>
<feature type="transmembrane region" description="Helical" evidence="2">
    <location>
        <begin position="637"/>
        <end position="658"/>
    </location>
</feature>
<organism evidence="3 4">
    <name type="scientific">Coccomyxa subellipsoidea</name>
    <dbReference type="NCBI Taxonomy" id="248742"/>
    <lineage>
        <taxon>Eukaryota</taxon>
        <taxon>Viridiplantae</taxon>
        <taxon>Chlorophyta</taxon>
        <taxon>core chlorophytes</taxon>
        <taxon>Trebouxiophyceae</taxon>
        <taxon>Trebouxiophyceae incertae sedis</taxon>
        <taxon>Coccomyxaceae</taxon>
        <taxon>Coccomyxa</taxon>
    </lineage>
</organism>
<feature type="compositionally biased region" description="Polar residues" evidence="1">
    <location>
        <begin position="616"/>
        <end position="632"/>
    </location>
</feature>
<feature type="compositionally biased region" description="Acidic residues" evidence="1">
    <location>
        <begin position="324"/>
        <end position="333"/>
    </location>
</feature>
<accession>A0ABR2Z063</accession>
<evidence type="ECO:0000313" key="4">
    <source>
        <dbReference type="Proteomes" id="UP001491310"/>
    </source>
</evidence>
<feature type="compositionally biased region" description="Polar residues" evidence="1">
    <location>
        <begin position="1"/>
        <end position="12"/>
    </location>
</feature>
<keyword evidence="2" id="KW-1133">Transmembrane helix</keyword>
<feature type="compositionally biased region" description="Low complexity" evidence="1">
    <location>
        <begin position="137"/>
        <end position="151"/>
    </location>
</feature>
<dbReference type="Proteomes" id="UP001491310">
    <property type="component" value="Unassembled WGS sequence"/>
</dbReference>
<feature type="compositionally biased region" description="Basic and acidic residues" evidence="1">
    <location>
        <begin position="60"/>
        <end position="76"/>
    </location>
</feature>
<sequence>MEEAFVTTSQVPFETVGSPPASPSGTIPAFRGDSWDGHAHSALPKSVSPLTPGAVARLKSQLEARINEEHRSRSVEPTRSASPSPMRLAQEFQERINRSNSPSPPPRSQSPRPRASSPLKKDSRITDALGWRQPEVSGPAAAAAKFGASPKRIPQKNGGGLVPLSVTPTVAARFERGRAGSRSPMAAVDAAAETRRAERMAASMPSTSEALREIEAAMRGIEAAESPRAAAAAAAQLRHYDNSFWEPDSRPAQGVEEKHKDAVAAAEPKPRPSAAKALFSVGGSGGQAADVGHIVPRPNVTAMDCAPQEVREPATPEKKATSNSEEDMEEEEAFPQTPSSLKSAVWGSKLWPAQSPPSLALAGATSPVALHASCGVPLPASPLIAANPATDMHTTTDAGPPSTDEFKDAAAAQDTHVNAAAIGKKKNTIFDVRATCVGAQPTAPAAPVQATAAHTPKRETAAAPEQGEEQEARIGGPRISMWTVVLCVVVTAELALGAWAVSAAIAKASSPANVQGGAGESPPWWWGFPPQWQFESPPFWGRGPPPQHEASAGDQNETALAIIPRRSATGTAWLRGQIRQLQGAMNRALPLPAAHSGRPTQPEPEQDASAEPDQDTAVQTNASAEQDINNGAGSSTVIGTVLSFLGALVSEMLGLYLLTRLALHMIVS</sequence>
<protein>
    <submittedName>
        <fullName evidence="3">Uncharacterized protein</fullName>
    </submittedName>
</protein>
<feature type="region of interest" description="Disordered" evidence="1">
    <location>
        <begin position="591"/>
        <end position="632"/>
    </location>
</feature>
<feature type="region of interest" description="Disordered" evidence="1">
    <location>
        <begin position="308"/>
        <end position="341"/>
    </location>
</feature>
<keyword evidence="2" id="KW-0472">Membrane</keyword>